<evidence type="ECO:0000256" key="3">
    <source>
        <dbReference type="ARBA" id="ARBA00023163"/>
    </source>
</evidence>
<dbReference type="SUPFAM" id="SSF101941">
    <property type="entry name" value="NAC domain"/>
    <property type="match status" value="1"/>
</dbReference>
<dbReference type="AlphaFoldDB" id="A0A6P5X2T0"/>
<dbReference type="RefSeq" id="XP_022722151.1">
    <property type="nucleotide sequence ID" value="XM_022866416.1"/>
</dbReference>
<evidence type="ECO:0000259" key="6">
    <source>
        <dbReference type="PROSITE" id="PS51005"/>
    </source>
</evidence>
<protein>
    <submittedName>
        <fullName evidence="8">NAC domain-containing protein 41-like</fullName>
    </submittedName>
</protein>
<keyword evidence="4" id="KW-0539">Nucleus</keyword>
<keyword evidence="3" id="KW-0804">Transcription</keyword>
<evidence type="ECO:0000256" key="2">
    <source>
        <dbReference type="ARBA" id="ARBA00023125"/>
    </source>
</evidence>
<dbReference type="PROSITE" id="PS51005">
    <property type="entry name" value="NAC"/>
    <property type="match status" value="1"/>
</dbReference>
<keyword evidence="2" id="KW-0238">DNA-binding</keyword>
<evidence type="ECO:0000256" key="4">
    <source>
        <dbReference type="ARBA" id="ARBA00023242"/>
    </source>
</evidence>
<reference evidence="8" key="1">
    <citation type="submission" date="2025-08" db="UniProtKB">
        <authorList>
            <consortium name="RefSeq"/>
        </authorList>
    </citation>
    <scope>IDENTIFICATION</scope>
    <source>
        <tissue evidence="8">Fruit stalk</tissue>
    </source>
</reference>
<accession>A0A6P5X2T0</accession>
<dbReference type="KEGG" id="dzi:111279432"/>
<name>A0A6P5X2T0_DURZI</name>
<proteinExistence type="predicted"/>
<gene>
    <name evidence="8" type="primary">LOC111279432</name>
</gene>
<dbReference type="PANTHER" id="PTHR31719">
    <property type="entry name" value="NAC TRANSCRIPTION FACTOR 56"/>
    <property type="match status" value="1"/>
</dbReference>
<dbReference type="InterPro" id="IPR003441">
    <property type="entry name" value="NAC-dom"/>
</dbReference>
<dbReference type="Gene3D" id="2.170.150.80">
    <property type="entry name" value="NAC domain"/>
    <property type="match status" value="1"/>
</dbReference>
<dbReference type="GeneID" id="111279432"/>
<sequence length="305" mass="34848">MLIVSSEFSTPRGFRFLPTKEEIFVYYLRPAINGEPLSCNILIEGEIYGENKEPWNLFNKDENKSFWVFTKLKKKSKSRIDRTAGCGCWLGRNTKEVKNASGQLLGLDKYFTFTCKKNKSNQGNGNWIMHEYSLMDEGFSDYVICEIKNKDVADRREDEAEPKNKKRKTLEVNDEEAPAPTMKRVFVDHQGNLNEGHQETYDPSRMQTMTSIIPLDFAATFGPDELPGEYINTCLNVDDYIIEEIKDEAIAVPSMEEGNGVHTMTSTSFPDFADHIVPEDLTGENTDAYLNLDGWPDLDEIQSFK</sequence>
<evidence type="ECO:0000256" key="1">
    <source>
        <dbReference type="ARBA" id="ARBA00023015"/>
    </source>
</evidence>
<evidence type="ECO:0000313" key="7">
    <source>
        <dbReference type="Proteomes" id="UP000515121"/>
    </source>
</evidence>
<feature type="compositionally biased region" description="Basic and acidic residues" evidence="5">
    <location>
        <begin position="153"/>
        <end position="163"/>
    </location>
</feature>
<dbReference type="InterPro" id="IPR036093">
    <property type="entry name" value="NAC_dom_sf"/>
</dbReference>
<keyword evidence="1" id="KW-0805">Transcription regulation</keyword>
<dbReference type="GO" id="GO:0006355">
    <property type="term" value="P:regulation of DNA-templated transcription"/>
    <property type="evidence" value="ECO:0007669"/>
    <property type="project" value="InterPro"/>
</dbReference>
<feature type="domain" description="NAC" evidence="6">
    <location>
        <begin position="10"/>
        <end position="150"/>
    </location>
</feature>
<dbReference type="OrthoDB" id="694530at2759"/>
<evidence type="ECO:0000313" key="8">
    <source>
        <dbReference type="RefSeq" id="XP_022722151.1"/>
    </source>
</evidence>
<dbReference type="Proteomes" id="UP000515121">
    <property type="component" value="Unplaced"/>
</dbReference>
<feature type="region of interest" description="Disordered" evidence="5">
    <location>
        <begin position="153"/>
        <end position="177"/>
    </location>
</feature>
<evidence type="ECO:0000256" key="5">
    <source>
        <dbReference type="SAM" id="MobiDB-lite"/>
    </source>
</evidence>
<keyword evidence="7" id="KW-1185">Reference proteome</keyword>
<dbReference type="GO" id="GO:0003677">
    <property type="term" value="F:DNA binding"/>
    <property type="evidence" value="ECO:0007669"/>
    <property type="project" value="UniProtKB-KW"/>
</dbReference>
<organism evidence="7 8">
    <name type="scientific">Durio zibethinus</name>
    <name type="common">Durian</name>
    <dbReference type="NCBI Taxonomy" id="66656"/>
    <lineage>
        <taxon>Eukaryota</taxon>
        <taxon>Viridiplantae</taxon>
        <taxon>Streptophyta</taxon>
        <taxon>Embryophyta</taxon>
        <taxon>Tracheophyta</taxon>
        <taxon>Spermatophyta</taxon>
        <taxon>Magnoliopsida</taxon>
        <taxon>eudicotyledons</taxon>
        <taxon>Gunneridae</taxon>
        <taxon>Pentapetalae</taxon>
        <taxon>rosids</taxon>
        <taxon>malvids</taxon>
        <taxon>Malvales</taxon>
        <taxon>Malvaceae</taxon>
        <taxon>Helicteroideae</taxon>
        <taxon>Durio</taxon>
    </lineage>
</organism>
<dbReference type="Pfam" id="PF02365">
    <property type="entry name" value="NAM"/>
    <property type="match status" value="1"/>
</dbReference>
<dbReference type="GO" id="GO:0048731">
    <property type="term" value="P:system development"/>
    <property type="evidence" value="ECO:0007669"/>
    <property type="project" value="TreeGrafter"/>
</dbReference>
<dbReference type="PANTHER" id="PTHR31719:SF164">
    <property type="entry name" value="NAC DOMAIN-CONTAINING PROTEIN"/>
    <property type="match status" value="1"/>
</dbReference>